<keyword evidence="3" id="KW-0904">Protein phosphatase</keyword>
<gene>
    <name evidence="5" type="ORF">LC087_12370</name>
</gene>
<proteinExistence type="inferred from homology"/>
<organism evidence="5 6">
    <name type="scientific">Bacillus carboniphilus</name>
    <dbReference type="NCBI Taxonomy" id="86663"/>
    <lineage>
        <taxon>Bacteria</taxon>
        <taxon>Bacillati</taxon>
        <taxon>Bacillota</taxon>
        <taxon>Bacilli</taxon>
        <taxon>Bacillales</taxon>
        <taxon>Bacillaceae</taxon>
        <taxon>Bacillus</taxon>
    </lineage>
</organism>
<dbReference type="InterPro" id="IPR023485">
    <property type="entry name" value="Ptyr_pPase"/>
</dbReference>
<evidence type="ECO:0000259" key="4">
    <source>
        <dbReference type="SMART" id="SM00226"/>
    </source>
</evidence>
<reference evidence="5 6" key="1">
    <citation type="submission" date="2023-06" db="EMBL/GenBank/DDBJ databases">
        <title>Five Gram-positive bacteria isolated from mangrove sediments in Shenzhen, Guangdong, China.</title>
        <authorList>
            <person name="Yu S."/>
            <person name="Zheng W."/>
            <person name="Huang Y."/>
        </authorList>
    </citation>
    <scope>NUCLEOTIDE SEQUENCE [LARGE SCALE GENOMIC DNA]</scope>
    <source>
        <strain evidence="5 6">SaN35-3</strain>
    </source>
</reference>
<dbReference type="PANTHER" id="PTHR11717">
    <property type="entry name" value="LOW MOLECULAR WEIGHT PROTEIN TYROSINE PHOSPHATASE"/>
    <property type="match status" value="1"/>
</dbReference>
<evidence type="ECO:0000256" key="1">
    <source>
        <dbReference type="ARBA" id="ARBA00011063"/>
    </source>
</evidence>
<dbReference type="InterPro" id="IPR050438">
    <property type="entry name" value="LMW_PTPase"/>
</dbReference>
<keyword evidence="6" id="KW-1185">Reference proteome</keyword>
<dbReference type="InterPro" id="IPR036196">
    <property type="entry name" value="Ptyr_pPase_sf"/>
</dbReference>
<dbReference type="SUPFAM" id="SSF52788">
    <property type="entry name" value="Phosphotyrosine protein phosphatases I"/>
    <property type="match status" value="1"/>
</dbReference>
<dbReference type="PANTHER" id="PTHR11717:SF31">
    <property type="entry name" value="LOW MOLECULAR WEIGHT PROTEIN-TYROSINE-PHOSPHATASE ETP-RELATED"/>
    <property type="match status" value="1"/>
</dbReference>
<feature type="domain" description="Phosphotyrosine protein phosphatase I" evidence="4">
    <location>
        <begin position="2"/>
        <end position="145"/>
    </location>
</feature>
<protein>
    <submittedName>
        <fullName evidence="5">Low molecular weight protein arginine phosphatase</fullName>
    </submittedName>
</protein>
<evidence type="ECO:0000313" key="5">
    <source>
        <dbReference type="EMBL" id="WLR41661.1"/>
    </source>
</evidence>
<evidence type="ECO:0000313" key="6">
    <source>
        <dbReference type="Proteomes" id="UP001197974"/>
    </source>
</evidence>
<evidence type="ECO:0000256" key="2">
    <source>
        <dbReference type="ARBA" id="ARBA00022801"/>
    </source>
</evidence>
<evidence type="ECO:0000256" key="3">
    <source>
        <dbReference type="ARBA" id="ARBA00022912"/>
    </source>
</evidence>
<dbReference type="CDD" id="cd16344">
    <property type="entry name" value="LMWPAP"/>
    <property type="match status" value="1"/>
</dbReference>
<sequence length="151" mass="17259">MTNVLFVCTGNTCRSPMAEALFRKMKAEGMDVRSAGVFAVSGQEASHFAKEVLKEKGIELDHQSSMLTNELIDWSDCVLTMTSEHKRLVLQWFPTIHQKLYTLSEFISSEEESIEDVRDPFGGDLKTYQNTRDDLEKLLEKLIKILEDKPK</sequence>
<dbReference type="Proteomes" id="UP001197974">
    <property type="component" value="Chromosome"/>
</dbReference>
<comment type="similarity">
    <text evidence="1">Belongs to the low molecular weight phosphotyrosine protein phosphatase family.</text>
</comment>
<dbReference type="SMART" id="SM00226">
    <property type="entry name" value="LMWPc"/>
    <property type="match status" value="1"/>
</dbReference>
<dbReference type="RefSeq" id="WP_226541555.1">
    <property type="nucleotide sequence ID" value="NZ_CP129013.1"/>
</dbReference>
<dbReference type="Pfam" id="PF01451">
    <property type="entry name" value="LMWPc"/>
    <property type="match status" value="1"/>
</dbReference>
<dbReference type="PRINTS" id="PR00719">
    <property type="entry name" value="LMWPTPASE"/>
</dbReference>
<name>A0ABY9JQH8_9BACI</name>
<dbReference type="Gene3D" id="3.40.50.2300">
    <property type="match status" value="1"/>
</dbReference>
<accession>A0ABY9JQH8</accession>
<keyword evidence="2" id="KW-0378">Hydrolase</keyword>
<dbReference type="InterPro" id="IPR017867">
    <property type="entry name" value="Tyr_phospatase_low_mol_wt"/>
</dbReference>
<dbReference type="EMBL" id="CP129013">
    <property type="protein sequence ID" value="WLR41661.1"/>
    <property type="molecule type" value="Genomic_DNA"/>
</dbReference>